<dbReference type="PANTHER" id="PTHR10791:SF196">
    <property type="entry name" value="BIDIRECTIONAL SUGAR TRANSPORTER SWEET11"/>
    <property type="match status" value="1"/>
</dbReference>
<evidence type="ECO:0000256" key="4">
    <source>
        <dbReference type="ARBA" id="ARBA00022475"/>
    </source>
</evidence>
<protein>
    <recommendedName>
        <fullName evidence="14">Bidirectional sugar transporter SWEET</fullName>
    </recommendedName>
</protein>
<reference evidence="12" key="1">
    <citation type="submission" date="2018-08" db="EMBL/GenBank/DDBJ databases">
        <authorList>
            <person name="Rossello M."/>
        </authorList>
    </citation>
    <scope>NUCLEOTIDE SEQUENCE [LARGE SCALE GENOMIC DNA]</scope>
    <source>
        <strain evidence="12">cv. Chinese Spring</strain>
    </source>
</reference>
<reference evidence="12" key="2">
    <citation type="submission" date="2018-10" db="UniProtKB">
        <authorList>
            <consortium name="EnsemblPlants"/>
        </authorList>
    </citation>
    <scope>IDENTIFICATION</scope>
</reference>
<dbReference type="Proteomes" id="UP000019116">
    <property type="component" value="Chromosome 5B"/>
</dbReference>
<evidence type="ECO:0000256" key="8">
    <source>
        <dbReference type="ARBA" id="ARBA00022989"/>
    </source>
</evidence>
<evidence type="ECO:0000313" key="12">
    <source>
        <dbReference type="EnsemblPlants" id="TraesCS5B02G045700.1"/>
    </source>
</evidence>
<comment type="subcellular location">
    <subcellularLocation>
        <location evidence="1">Cell membrane</location>
        <topology evidence="1">Multi-pass membrane protein</topology>
    </subcellularLocation>
</comment>
<evidence type="ECO:0000256" key="7">
    <source>
        <dbReference type="ARBA" id="ARBA00022737"/>
    </source>
</evidence>
<organism evidence="12">
    <name type="scientific">Triticum aestivum</name>
    <name type="common">Wheat</name>
    <dbReference type="NCBI Taxonomy" id="4565"/>
    <lineage>
        <taxon>Eukaryota</taxon>
        <taxon>Viridiplantae</taxon>
        <taxon>Streptophyta</taxon>
        <taxon>Embryophyta</taxon>
        <taxon>Tracheophyta</taxon>
        <taxon>Spermatophyta</taxon>
        <taxon>Magnoliopsida</taxon>
        <taxon>Liliopsida</taxon>
        <taxon>Poales</taxon>
        <taxon>Poaceae</taxon>
        <taxon>BOP clade</taxon>
        <taxon>Pooideae</taxon>
        <taxon>Triticodae</taxon>
        <taxon>Triticeae</taxon>
        <taxon>Triticinae</taxon>
        <taxon>Triticum</taxon>
    </lineage>
</organism>
<dbReference type="InterPro" id="IPR004316">
    <property type="entry name" value="SWEET_rpt"/>
</dbReference>
<keyword evidence="8 11" id="KW-1133">Transmembrane helix</keyword>
<feature type="transmembrane region" description="Helical" evidence="11">
    <location>
        <begin position="165"/>
        <end position="185"/>
    </location>
</feature>
<comment type="similarity">
    <text evidence="2">Belongs to the SWEET sugar transporter family.</text>
</comment>
<feature type="transmembrane region" description="Helical" evidence="11">
    <location>
        <begin position="136"/>
        <end position="158"/>
    </location>
</feature>
<evidence type="ECO:0000313" key="13">
    <source>
        <dbReference type="Proteomes" id="UP000019116"/>
    </source>
</evidence>
<dbReference type="GeneID" id="123115636"/>
<dbReference type="AlphaFoldDB" id="A0A3B6LEH7"/>
<evidence type="ECO:0000256" key="11">
    <source>
        <dbReference type="SAM" id="Phobius"/>
    </source>
</evidence>
<gene>
    <name evidence="12" type="primary">LOC123115636</name>
</gene>
<evidence type="ECO:0000256" key="10">
    <source>
        <dbReference type="SAM" id="MobiDB-lite"/>
    </source>
</evidence>
<dbReference type="Gramene" id="TraesCS5B02G045700.1">
    <property type="protein sequence ID" value="TraesCS5B02G045700.1"/>
    <property type="gene ID" value="TraesCS5B02G045700"/>
</dbReference>
<dbReference type="KEGG" id="taes:123115636"/>
<dbReference type="InterPro" id="IPR047664">
    <property type="entry name" value="SWEET"/>
</dbReference>
<keyword evidence="9 11" id="KW-0472">Membrane</keyword>
<evidence type="ECO:0000256" key="9">
    <source>
        <dbReference type="ARBA" id="ARBA00023136"/>
    </source>
</evidence>
<dbReference type="PANTHER" id="PTHR10791">
    <property type="entry name" value="RAG1-ACTIVATING PROTEIN 1"/>
    <property type="match status" value="1"/>
</dbReference>
<feature type="transmembrane region" description="Helical" evidence="11">
    <location>
        <begin position="111"/>
        <end position="130"/>
    </location>
</feature>
<keyword evidence="4" id="KW-1003">Cell membrane</keyword>
<keyword evidence="7" id="KW-0677">Repeat</keyword>
<dbReference type="Gramene" id="TraesCAD_scaffold_042779_01G000200.1">
    <property type="protein sequence ID" value="TraesCAD_scaffold_042779_01G000200.1"/>
    <property type="gene ID" value="TraesCAD_scaffold_042779_01G000200"/>
</dbReference>
<accession>A0A3B6LEH7</accession>
<evidence type="ECO:0000256" key="5">
    <source>
        <dbReference type="ARBA" id="ARBA00022597"/>
    </source>
</evidence>
<feature type="transmembrane region" description="Helical" evidence="11">
    <location>
        <begin position="54"/>
        <end position="72"/>
    </location>
</feature>
<proteinExistence type="inferred from homology"/>
<evidence type="ECO:0000256" key="2">
    <source>
        <dbReference type="ARBA" id="ARBA00007809"/>
    </source>
</evidence>
<keyword evidence="6 11" id="KW-0812">Transmembrane</keyword>
<feature type="region of interest" description="Disordered" evidence="10">
    <location>
        <begin position="307"/>
        <end position="340"/>
    </location>
</feature>
<dbReference type="RefSeq" id="XP_044392686.1">
    <property type="nucleotide sequence ID" value="XM_044536751.1"/>
</dbReference>
<evidence type="ECO:0000256" key="3">
    <source>
        <dbReference type="ARBA" id="ARBA00022448"/>
    </source>
</evidence>
<feature type="transmembrane region" description="Helical" evidence="11">
    <location>
        <begin position="197"/>
        <end position="217"/>
    </location>
</feature>
<dbReference type="GO" id="GO:0008643">
    <property type="term" value="P:carbohydrate transport"/>
    <property type="evidence" value="ECO:0000318"/>
    <property type="project" value="GO_Central"/>
</dbReference>
<keyword evidence="13" id="KW-1185">Reference proteome</keyword>
<evidence type="ECO:0008006" key="14">
    <source>
        <dbReference type="Google" id="ProtNLM"/>
    </source>
</evidence>
<feature type="transmembrane region" description="Helical" evidence="11">
    <location>
        <begin position="21"/>
        <end position="42"/>
    </location>
</feature>
<keyword evidence="3" id="KW-0813">Transport</keyword>
<dbReference type="Gramene" id="TraesCLE_scaffold_048183_01G000100.1">
    <property type="protein sequence ID" value="TraesCLE_scaffold_048183_01G000100.1"/>
    <property type="gene ID" value="TraesCLE_scaffold_048183_01G000100"/>
</dbReference>
<feature type="transmembrane region" description="Helical" evidence="11">
    <location>
        <begin position="84"/>
        <end position="104"/>
    </location>
</feature>
<dbReference type="GO" id="GO:0016020">
    <property type="term" value="C:membrane"/>
    <property type="evidence" value="ECO:0000318"/>
    <property type="project" value="GO_Central"/>
</dbReference>
<sequence>MAQGWAERMAKGWADASHLDVFCWGTAWISPLFSLWATCISWRHRALGGGGRRPEPTIAALMGSLAWLAYGLEVIDDTVEPLSVNAWGATFQAVYLVTFLFLCTGEERRRAIRPMVTAGIYVALLLTIGGVDSGSFKLLCSIAGSVSAAAPLFTYWFLDQATLPPWGMSAFSIVHCFAWCIRGVTKPVPQHEDLYMATQNGIGAFCSLVLVFLAWFLPGALAPPMEEDMDLLAALINPDVVEVEHPLLPGALAPPVEEDMDLLAALVNPDVVELEHPLLPGALAPPMEEDMDLLAALVNPDVVEVEHPLFPAPPPPPRRRSTGADVDAHHDPPPPRRRST</sequence>
<dbReference type="EnsemblPlants" id="TraesCS5B02G045700.1">
    <property type="protein sequence ID" value="TraesCS5B02G045700.1"/>
    <property type="gene ID" value="TraesCS5B02G045700"/>
</dbReference>
<dbReference type="GO" id="GO:0005886">
    <property type="term" value="C:plasma membrane"/>
    <property type="evidence" value="ECO:0007669"/>
    <property type="project" value="UniProtKB-SubCell"/>
</dbReference>
<dbReference type="GO" id="GO:0051119">
    <property type="term" value="F:sugar transmembrane transporter activity"/>
    <property type="evidence" value="ECO:0000318"/>
    <property type="project" value="GO_Central"/>
</dbReference>
<evidence type="ECO:0000256" key="6">
    <source>
        <dbReference type="ARBA" id="ARBA00022692"/>
    </source>
</evidence>
<dbReference type="Pfam" id="PF03083">
    <property type="entry name" value="MtN3_slv"/>
    <property type="match status" value="1"/>
</dbReference>
<evidence type="ECO:0000256" key="1">
    <source>
        <dbReference type="ARBA" id="ARBA00004651"/>
    </source>
</evidence>
<dbReference type="Gramene" id="TraesCS5B03G0118600.1">
    <property type="protein sequence ID" value="TraesCS5B03G0118600.1.CDS"/>
    <property type="gene ID" value="TraesCS5B03G0118600"/>
</dbReference>
<dbReference type="OrthoDB" id="409725at2759"/>
<keyword evidence="5" id="KW-0762">Sugar transport</keyword>
<name>A0A3B6LEH7_WHEAT</name>